<protein>
    <recommendedName>
        <fullName evidence="4">Membrane protein YjdF</fullName>
    </recommendedName>
</protein>
<dbReference type="RefSeq" id="WP_092692056.1">
    <property type="nucleotide sequence ID" value="NZ_FNBK01000008.1"/>
</dbReference>
<dbReference type="EMBL" id="FNBK01000008">
    <property type="protein sequence ID" value="SDF63106.1"/>
    <property type="molecule type" value="Genomic_DNA"/>
</dbReference>
<dbReference type="Proteomes" id="UP000199076">
    <property type="component" value="Unassembled WGS sequence"/>
</dbReference>
<keyword evidence="3" id="KW-1185">Reference proteome</keyword>
<dbReference type="STRING" id="660518.SAMN05216218_1085"/>
<dbReference type="Pfam" id="PF09997">
    <property type="entry name" value="DUF2238"/>
    <property type="match status" value="1"/>
</dbReference>
<reference evidence="3" key="1">
    <citation type="submission" date="2016-10" db="EMBL/GenBank/DDBJ databases">
        <authorList>
            <person name="Varghese N."/>
            <person name="Submissions S."/>
        </authorList>
    </citation>
    <scope>NUCLEOTIDE SEQUENCE [LARGE SCALE GENOMIC DNA]</scope>
    <source>
        <strain evidence="3">IBRC-M 10760</strain>
    </source>
</reference>
<evidence type="ECO:0000256" key="1">
    <source>
        <dbReference type="SAM" id="Phobius"/>
    </source>
</evidence>
<feature type="transmembrane region" description="Helical" evidence="1">
    <location>
        <begin position="99"/>
        <end position="121"/>
    </location>
</feature>
<dbReference type="OrthoDB" id="313603at2157"/>
<feature type="transmembrane region" description="Helical" evidence="1">
    <location>
        <begin position="16"/>
        <end position="34"/>
    </location>
</feature>
<name>A0A1G7MN97_9EURY</name>
<feature type="transmembrane region" description="Helical" evidence="1">
    <location>
        <begin position="133"/>
        <end position="153"/>
    </location>
</feature>
<organism evidence="2 3">
    <name type="scientific">Halorientalis regularis</name>
    <dbReference type="NCBI Taxonomy" id="660518"/>
    <lineage>
        <taxon>Archaea</taxon>
        <taxon>Methanobacteriati</taxon>
        <taxon>Methanobacteriota</taxon>
        <taxon>Stenosarchaea group</taxon>
        <taxon>Halobacteria</taxon>
        <taxon>Halobacteriales</taxon>
        <taxon>Haloarculaceae</taxon>
        <taxon>Halorientalis</taxon>
    </lineage>
</organism>
<proteinExistence type="predicted"/>
<keyword evidence="1" id="KW-1133">Transmembrane helix</keyword>
<gene>
    <name evidence="2" type="ORF">SAMN05216218_1085</name>
</gene>
<evidence type="ECO:0008006" key="4">
    <source>
        <dbReference type="Google" id="ProtNLM"/>
    </source>
</evidence>
<feature type="transmembrane region" description="Helical" evidence="1">
    <location>
        <begin position="69"/>
        <end position="87"/>
    </location>
</feature>
<sequence>MRLRDVIGISTRIQARLSWAMEVLLVGILLIGLYRGGPGVVVNTLIALAVTQLPPLLERDYEIPMDPALTLWITTAVFLHALGTLGLPWSDLSFYQSIWWWDHLTHGLSASVVAAVGYATARSFDEHADGVVLPPKFMFVFILLFVLAFGVLWEVLEFLLTEVTAAFGIGTFLTQYGLEDTMLDLVFDSVGAVLVATWGTAHLNDMFGALDERIEEWLATRNE</sequence>
<dbReference type="AlphaFoldDB" id="A0A1G7MN97"/>
<evidence type="ECO:0000313" key="3">
    <source>
        <dbReference type="Proteomes" id="UP000199076"/>
    </source>
</evidence>
<dbReference type="InterPro" id="IPR014509">
    <property type="entry name" value="YjdF-like"/>
</dbReference>
<evidence type="ECO:0000313" key="2">
    <source>
        <dbReference type="EMBL" id="SDF63106.1"/>
    </source>
</evidence>
<keyword evidence="1" id="KW-0812">Transmembrane</keyword>
<accession>A0A1G7MN97</accession>
<keyword evidence="1" id="KW-0472">Membrane</keyword>